<evidence type="ECO:0000313" key="4">
    <source>
        <dbReference type="WBParaSite" id="SCUD_0001819001-mRNA-1"/>
    </source>
</evidence>
<organism evidence="4">
    <name type="scientific">Schistosoma curassoni</name>
    <dbReference type="NCBI Taxonomy" id="6186"/>
    <lineage>
        <taxon>Eukaryota</taxon>
        <taxon>Metazoa</taxon>
        <taxon>Spiralia</taxon>
        <taxon>Lophotrochozoa</taxon>
        <taxon>Platyhelminthes</taxon>
        <taxon>Trematoda</taxon>
        <taxon>Digenea</taxon>
        <taxon>Strigeidida</taxon>
        <taxon>Schistosomatoidea</taxon>
        <taxon>Schistosomatidae</taxon>
        <taxon>Schistosoma</taxon>
    </lineage>
</organism>
<dbReference type="EMBL" id="UZAK01040730">
    <property type="protein sequence ID" value="VDP65062.1"/>
    <property type="molecule type" value="Genomic_DNA"/>
</dbReference>
<feature type="compositionally biased region" description="Polar residues" evidence="1">
    <location>
        <begin position="188"/>
        <end position="203"/>
    </location>
</feature>
<dbReference type="AlphaFoldDB" id="A0A183KSZ8"/>
<reference evidence="2 3" key="2">
    <citation type="submission" date="2018-11" db="EMBL/GenBank/DDBJ databases">
        <authorList>
            <consortium name="Pathogen Informatics"/>
        </authorList>
    </citation>
    <scope>NUCLEOTIDE SEQUENCE [LARGE SCALE GENOMIC DNA]</scope>
    <source>
        <strain evidence="2">Dakar</strain>
        <strain evidence="3">Dakar, Senegal</strain>
    </source>
</reference>
<feature type="region of interest" description="Disordered" evidence="1">
    <location>
        <begin position="182"/>
        <end position="203"/>
    </location>
</feature>
<feature type="compositionally biased region" description="Polar residues" evidence="1">
    <location>
        <begin position="28"/>
        <end position="37"/>
    </location>
</feature>
<gene>
    <name evidence="2" type="ORF">SCUD_LOCUS18187</name>
</gene>
<proteinExistence type="predicted"/>
<dbReference type="STRING" id="6186.A0A183KSZ8"/>
<accession>A0A183KSZ8</accession>
<dbReference type="Proteomes" id="UP000279833">
    <property type="component" value="Unassembled WGS sequence"/>
</dbReference>
<protein>
    <submittedName>
        <fullName evidence="2 4">Uncharacterized protein</fullName>
    </submittedName>
</protein>
<sequence length="276" mass="31471">MLCGAYRLQLMQEEEKDERNMTRMKGSGKSTLSSQKSIYPESAVSRTTGTKSARECRKRLVEDAALRVLEHFHQRTVDTLTKLIRNTLDNLRKCLTLPSILAYDSVNSDGSVQLYFSCHAQLSIPSITLHPSPDDFQKALNTATHLIISVTRHISVWDLRLRNPYGLKEHSEIEESFSSIEEVKKSSQTDSSTHSGNELTREITVSSGTNELITYTTDERFSVADDEYENKGDENYFNKISQNKEINKLRGMLTNAFSSIQQDKQTFDEKYPKLSR</sequence>
<reference evidence="4" key="1">
    <citation type="submission" date="2016-06" db="UniProtKB">
        <authorList>
            <consortium name="WormBaseParasite"/>
        </authorList>
    </citation>
    <scope>IDENTIFICATION</scope>
</reference>
<evidence type="ECO:0000256" key="1">
    <source>
        <dbReference type="SAM" id="MobiDB-lite"/>
    </source>
</evidence>
<dbReference type="WBParaSite" id="SCUD_0001819001-mRNA-1">
    <property type="protein sequence ID" value="SCUD_0001819001-mRNA-1"/>
    <property type="gene ID" value="SCUD_0001819001"/>
</dbReference>
<evidence type="ECO:0000313" key="3">
    <source>
        <dbReference type="Proteomes" id="UP000279833"/>
    </source>
</evidence>
<name>A0A183KSZ8_9TREM</name>
<evidence type="ECO:0000313" key="2">
    <source>
        <dbReference type="EMBL" id="VDP65062.1"/>
    </source>
</evidence>
<feature type="region of interest" description="Disordered" evidence="1">
    <location>
        <begin position="14"/>
        <end position="50"/>
    </location>
</feature>
<keyword evidence="3" id="KW-1185">Reference proteome</keyword>